<proteinExistence type="predicted"/>
<protein>
    <submittedName>
        <fullName evidence="1">Uncharacterized protein</fullName>
    </submittedName>
</protein>
<organism evidence="1 2">
    <name type="scientific">Mycobacterium tuberculosis</name>
    <dbReference type="NCBI Taxonomy" id="1773"/>
    <lineage>
        <taxon>Bacteria</taxon>
        <taxon>Bacillati</taxon>
        <taxon>Actinomycetota</taxon>
        <taxon>Actinomycetes</taxon>
        <taxon>Mycobacteriales</taxon>
        <taxon>Mycobacteriaceae</taxon>
        <taxon>Mycobacterium</taxon>
        <taxon>Mycobacterium tuberculosis complex</taxon>
    </lineage>
</organism>
<dbReference type="AlphaFoldDB" id="A0A0U0RS06"/>
<gene>
    <name evidence="1" type="ORF">ERS007703_03102</name>
</gene>
<reference evidence="2" key="1">
    <citation type="submission" date="2015-03" db="EMBL/GenBank/DDBJ databases">
        <authorList>
            <consortium name="Pathogen Informatics"/>
        </authorList>
    </citation>
    <scope>NUCLEOTIDE SEQUENCE [LARGE SCALE GENOMIC DNA]</scope>
    <source>
        <strain evidence="2">K00500041</strain>
    </source>
</reference>
<name>A0A0U0RS06_MYCTX</name>
<dbReference type="EMBL" id="CSAE01000391">
    <property type="protein sequence ID" value="COW22242.1"/>
    <property type="molecule type" value="Genomic_DNA"/>
</dbReference>
<evidence type="ECO:0000313" key="2">
    <source>
        <dbReference type="Proteomes" id="UP000038802"/>
    </source>
</evidence>
<accession>A0A0U0RS06</accession>
<evidence type="ECO:0000313" key="1">
    <source>
        <dbReference type="EMBL" id="COW22242.1"/>
    </source>
</evidence>
<dbReference type="Proteomes" id="UP000038802">
    <property type="component" value="Unassembled WGS sequence"/>
</dbReference>
<sequence>MRLGHLRRIQRMLEPATTGHVRHHRRGQQRAVLYRIDAPVGEAPLIAQSYHLELDVLGRVTAVDEVHRECAGR</sequence>